<evidence type="ECO:0000313" key="2">
    <source>
        <dbReference type="Proteomes" id="UP001152799"/>
    </source>
</evidence>
<dbReference type="InterPro" id="IPR038899">
    <property type="entry name" value="METTL22"/>
</dbReference>
<dbReference type="GO" id="GO:0005634">
    <property type="term" value="C:nucleus"/>
    <property type="evidence" value="ECO:0007669"/>
    <property type="project" value="TreeGrafter"/>
</dbReference>
<gene>
    <name evidence="1" type="ORF">CEUTPL_LOCUS10874</name>
</gene>
<evidence type="ECO:0008006" key="3">
    <source>
        <dbReference type="Google" id="ProtNLM"/>
    </source>
</evidence>
<proteinExistence type="predicted"/>
<sequence length="293" mass="33796">MDDEIYEISSELYEEYDYSSNSKPIVNSKNVVSKFLFKLPNYSIEDKEGDMLVPRKKSDNEFIELGRYKDIPHLCLDKIVNISEHSYCTTLNMVGLQIWRGALLLADWLLHNGKAFTKDEYILELGTGVGLTSIVASMFSPVICTDIDRGDIFKIIRANVDRNKHFSKYPVDVLELDFMSQNLSERIVSLLPKINTVIAADVVYDDSLTEAFVKTVQKLLDIPPKRSILIALEKRYVFTISDCDTCAPCYDYFLEKLKILKNVSIEEITTDFPQYFKYDRCKELVLWKITSKL</sequence>
<protein>
    <recommendedName>
        <fullName evidence="3">Methyltransferase-like protein 22</fullName>
    </recommendedName>
</protein>
<dbReference type="PANTHER" id="PTHR23108:SF0">
    <property type="entry name" value="METHYLTRANSFERASE-LIKE PROTEIN 22"/>
    <property type="match status" value="1"/>
</dbReference>
<accession>A0A9N9MS53</accession>
<reference evidence="1" key="1">
    <citation type="submission" date="2022-01" db="EMBL/GenBank/DDBJ databases">
        <authorList>
            <person name="King R."/>
        </authorList>
    </citation>
    <scope>NUCLEOTIDE SEQUENCE</scope>
</reference>
<dbReference type="InterPro" id="IPR029063">
    <property type="entry name" value="SAM-dependent_MTases_sf"/>
</dbReference>
<dbReference type="Gene3D" id="3.40.50.150">
    <property type="entry name" value="Vaccinia Virus protein VP39"/>
    <property type="match status" value="1"/>
</dbReference>
<dbReference type="InterPro" id="IPR019410">
    <property type="entry name" value="Methyltransf_16"/>
</dbReference>
<dbReference type="OrthoDB" id="46564at2759"/>
<dbReference type="SUPFAM" id="SSF53335">
    <property type="entry name" value="S-adenosyl-L-methionine-dependent methyltransferases"/>
    <property type="match status" value="1"/>
</dbReference>
<dbReference type="EMBL" id="OU892282">
    <property type="protein sequence ID" value="CAG9770421.1"/>
    <property type="molecule type" value="Genomic_DNA"/>
</dbReference>
<dbReference type="Pfam" id="PF10294">
    <property type="entry name" value="Methyltransf_16"/>
    <property type="match status" value="1"/>
</dbReference>
<name>A0A9N9MS53_9CUCU</name>
<dbReference type="AlphaFoldDB" id="A0A9N9MS53"/>
<keyword evidence="2" id="KW-1185">Reference proteome</keyword>
<evidence type="ECO:0000313" key="1">
    <source>
        <dbReference type="EMBL" id="CAG9770421.1"/>
    </source>
</evidence>
<dbReference type="Proteomes" id="UP001152799">
    <property type="component" value="Chromosome 6"/>
</dbReference>
<dbReference type="PANTHER" id="PTHR23108">
    <property type="entry name" value="METHYLTRANSFERASE-RELATED"/>
    <property type="match status" value="1"/>
</dbReference>
<organism evidence="1 2">
    <name type="scientific">Ceutorhynchus assimilis</name>
    <name type="common">cabbage seed weevil</name>
    <dbReference type="NCBI Taxonomy" id="467358"/>
    <lineage>
        <taxon>Eukaryota</taxon>
        <taxon>Metazoa</taxon>
        <taxon>Ecdysozoa</taxon>
        <taxon>Arthropoda</taxon>
        <taxon>Hexapoda</taxon>
        <taxon>Insecta</taxon>
        <taxon>Pterygota</taxon>
        <taxon>Neoptera</taxon>
        <taxon>Endopterygota</taxon>
        <taxon>Coleoptera</taxon>
        <taxon>Polyphaga</taxon>
        <taxon>Cucujiformia</taxon>
        <taxon>Curculionidae</taxon>
        <taxon>Ceutorhynchinae</taxon>
        <taxon>Ceutorhynchus</taxon>
    </lineage>
</organism>
<dbReference type="GO" id="GO:0008276">
    <property type="term" value="F:protein methyltransferase activity"/>
    <property type="evidence" value="ECO:0007669"/>
    <property type="project" value="InterPro"/>
</dbReference>